<protein>
    <recommendedName>
        <fullName evidence="4">Lipoprotein</fullName>
    </recommendedName>
</protein>
<accession>A0ABW3IER0</accession>
<name>A0ABW3IER0_9FLAO</name>
<gene>
    <name evidence="2" type="ORF">ACFQ1G_05425</name>
</gene>
<evidence type="ECO:0000313" key="3">
    <source>
        <dbReference type="Proteomes" id="UP001597100"/>
    </source>
</evidence>
<keyword evidence="3" id="KW-1185">Reference proteome</keyword>
<evidence type="ECO:0000256" key="1">
    <source>
        <dbReference type="SAM" id="SignalP"/>
    </source>
</evidence>
<proteinExistence type="predicted"/>
<evidence type="ECO:0008006" key="4">
    <source>
        <dbReference type="Google" id="ProtNLM"/>
    </source>
</evidence>
<dbReference type="EMBL" id="JBHTJP010000032">
    <property type="protein sequence ID" value="MFD0976228.1"/>
    <property type="molecule type" value="Genomic_DNA"/>
</dbReference>
<keyword evidence="1" id="KW-0732">Signal</keyword>
<sequence length="218" mass="24236">MKLFKLSLFIVIIAAMTSCASGYRTITPQNLNYISTNVNDGVTLEYKYDLLDKKYEKKETKRGVKLVAISITNNTDRDLMFGKDLTVSYENGKDVFIMEYDKTFTSLKQSPLTHLFYLLLSPVNLYVTKVNSFGHTETSSFPIGLILGPGLAAGNMIVASNSNSSFKKDLMENNLQGTLIKKGETKHGLIGIRTDSYEALQPVVKPISETTTKKEIAP</sequence>
<feature type="signal peptide" evidence="1">
    <location>
        <begin position="1"/>
        <end position="20"/>
    </location>
</feature>
<feature type="chain" id="PRO_5046282112" description="Lipoprotein" evidence="1">
    <location>
        <begin position="21"/>
        <end position="218"/>
    </location>
</feature>
<evidence type="ECO:0000313" key="2">
    <source>
        <dbReference type="EMBL" id="MFD0976228.1"/>
    </source>
</evidence>
<reference evidence="3" key="1">
    <citation type="journal article" date="2019" name="Int. J. Syst. Evol. Microbiol.">
        <title>The Global Catalogue of Microorganisms (GCM) 10K type strain sequencing project: providing services to taxonomists for standard genome sequencing and annotation.</title>
        <authorList>
            <consortium name="The Broad Institute Genomics Platform"/>
            <consortium name="The Broad Institute Genome Sequencing Center for Infectious Disease"/>
            <person name="Wu L."/>
            <person name="Ma J."/>
        </authorList>
    </citation>
    <scope>NUCLEOTIDE SEQUENCE [LARGE SCALE GENOMIC DNA]</scope>
    <source>
        <strain evidence="3">CCUG 60898</strain>
    </source>
</reference>
<dbReference type="RefSeq" id="WP_380737369.1">
    <property type="nucleotide sequence ID" value="NZ_JBHTJP010000032.1"/>
</dbReference>
<dbReference type="PROSITE" id="PS51257">
    <property type="entry name" value="PROKAR_LIPOPROTEIN"/>
    <property type="match status" value="1"/>
</dbReference>
<dbReference type="Proteomes" id="UP001597100">
    <property type="component" value="Unassembled WGS sequence"/>
</dbReference>
<organism evidence="2 3">
    <name type="scientific">Salinimicrobium gaetbulicola</name>
    <dbReference type="NCBI Taxonomy" id="999702"/>
    <lineage>
        <taxon>Bacteria</taxon>
        <taxon>Pseudomonadati</taxon>
        <taxon>Bacteroidota</taxon>
        <taxon>Flavobacteriia</taxon>
        <taxon>Flavobacteriales</taxon>
        <taxon>Flavobacteriaceae</taxon>
        <taxon>Salinimicrobium</taxon>
    </lineage>
</organism>
<comment type="caution">
    <text evidence="2">The sequence shown here is derived from an EMBL/GenBank/DDBJ whole genome shotgun (WGS) entry which is preliminary data.</text>
</comment>